<dbReference type="Proteomes" id="UP000238426">
    <property type="component" value="Unassembled WGS sequence"/>
</dbReference>
<reference evidence="1 2" key="1">
    <citation type="submission" date="2018-03" db="EMBL/GenBank/DDBJ databases">
        <title>Mesoflavibacter sp. HG37 and Mesoflavibacter sp. HG96 sp.nov., two marine bacteria isolated from seawater of Western Pacific Ocean.</title>
        <authorList>
            <person name="Cheng H."/>
            <person name="Wu Y.-H."/>
            <person name="Guo L.-L."/>
            <person name="Xu X.-W."/>
        </authorList>
    </citation>
    <scope>NUCLEOTIDE SEQUENCE [LARGE SCALE GENOMIC DNA]</scope>
    <source>
        <strain evidence="1 2">KCTC 32269</strain>
    </source>
</reference>
<dbReference type="RefSeq" id="WP_106463034.1">
    <property type="nucleotide sequence ID" value="NZ_PXOQ01000007.1"/>
</dbReference>
<organism evidence="1 2">
    <name type="scientific">Aurantibacter aestuarii</name>
    <dbReference type="NCBI Taxonomy" id="1266046"/>
    <lineage>
        <taxon>Bacteria</taxon>
        <taxon>Pseudomonadati</taxon>
        <taxon>Bacteroidota</taxon>
        <taxon>Flavobacteriia</taxon>
        <taxon>Flavobacteriales</taxon>
        <taxon>Flavobacteriaceae</taxon>
        <taxon>Aurantibacter</taxon>
    </lineage>
</organism>
<proteinExistence type="predicted"/>
<dbReference type="EMBL" id="PXOQ01000007">
    <property type="protein sequence ID" value="PSG90893.1"/>
    <property type="molecule type" value="Genomic_DNA"/>
</dbReference>
<evidence type="ECO:0000313" key="1">
    <source>
        <dbReference type="EMBL" id="PSG90893.1"/>
    </source>
</evidence>
<sequence>MSLKYQEIIKSIDNCPLENEDGTVALYRYVNKPFLKTDFEPQAVIRKPKFSKDCNGWGLSTFKSTKSAHAILNCMPKFMRKKFNAVAKMEVANKDGVKYQTSGDINHYTYFPNDSIDLFSKFVIEDE</sequence>
<gene>
    <name evidence="1" type="ORF">C7H52_06365</name>
</gene>
<evidence type="ECO:0000313" key="2">
    <source>
        <dbReference type="Proteomes" id="UP000238426"/>
    </source>
</evidence>
<comment type="caution">
    <text evidence="1">The sequence shown here is derived from an EMBL/GenBank/DDBJ whole genome shotgun (WGS) entry which is preliminary data.</text>
</comment>
<name>A0A2T1NEL5_9FLAO</name>
<dbReference type="AlphaFoldDB" id="A0A2T1NEL5"/>
<accession>A0A2T1NEL5</accession>
<keyword evidence="2" id="KW-1185">Reference proteome</keyword>
<protein>
    <submittedName>
        <fullName evidence="1">Uncharacterized protein</fullName>
    </submittedName>
</protein>
<dbReference type="OrthoDB" id="1363797at2"/>